<feature type="compositionally biased region" description="Basic and acidic residues" evidence="1">
    <location>
        <begin position="501"/>
        <end position="512"/>
    </location>
</feature>
<keyword evidence="3" id="KW-1185">Reference proteome</keyword>
<dbReference type="OrthoDB" id="3014170at2759"/>
<accession>A0A0C3CAV8</accession>
<dbReference type="AlphaFoldDB" id="A0A0C3CAV8"/>
<dbReference type="EMBL" id="KN831780">
    <property type="protein sequence ID" value="KIM41344.1"/>
    <property type="molecule type" value="Genomic_DNA"/>
</dbReference>
<feature type="region of interest" description="Disordered" evidence="1">
    <location>
        <begin position="493"/>
        <end position="512"/>
    </location>
</feature>
<gene>
    <name evidence="2" type="ORF">M413DRAFT_54554</name>
</gene>
<dbReference type="HOGENOM" id="CLU_028193_0_0_1"/>
<name>A0A0C3CAV8_HEBCY</name>
<feature type="region of interest" description="Disordered" evidence="1">
    <location>
        <begin position="551"/>
        <end position="586"/>
    </location>
</feature>
<feature type="region of interest" description="Disordered" evidence="1">
    <location>
        <begin position="284"/>
        <end position="321"/>
    </location>
</feature>
<proteinExistence type="predicted"/>
<evidence type="ECO:0000256" key="1">
    <source>
        <dbReference type="SAM" id="MobiDB-lite"/>
    </source>
</evidence>
<reference evidence="3" key="2">
    <citation type="submission" date="2015-01" db="EMBL/GenBank/DDBJ databases">
        <title>Evolutionary Origins and Diversification of the Mycorrhizal Mutualists.</title>
        <authorList>
            <consortium name="DOE Joint Genome Institute"/>
            <consortium name="Mycorrhizal Genomics Consortium"/>
            <person name="Kohler A."/>
            <person name="Kuo A."/>
            <person name="Nagy L.G."/>
            <person name="Floudas D."/>
            <person name="Copeland A."/>
            <person name="Barry K.W."/>
            <person name="Cichocki N."/>
            <person name="Veneault-Fourrey C."/>
            <person name="LaButti K."/>
            <person name="Lindquist E.A."/>
            <person name="Lipzen A."/>
            <person name="Lundell T."/>
            <person name="Morin E."/>
            <person name="Murat C."/>
            <person name="Riley R."/>
            <person name="Ohm R."/>
            <person name="Sun H."/>
            <person name="Tunlid A."/>
            <person name="Henrissat B."/>
            <person name="Grigoriev I.V."/>
            <person name="Hibbett D.S."/>
            <person name="Martin F."/>
        </authorList>
    </citation>
    <scope>NUCLEOTIDE SEQUENCE [LARGE SCALE GENOMIC DNA]</scope>
    <source>
        <strain evidence="3">h7</strain>
    </source>
</reference>
<protein>
    <submittedName>
        <fullName evidence="2">Uncharacterized protein</fullName>
    </submittedName>
</protein>
<dbReference type="Proteomes" id="UP000053424">
    <property type="component" value="Unassembled WGS sequence"/>
</dbReference>
<reference evidence="2 3" key="1">
    <citation type="submission" date="2014-04" db="EMBL/GenBank/DDBJ databases">
        <authorList>
            <consortium name="DOE Joint Genome Institute"/>
            <person name="Kuo A."/>
            <person name="Gay G."/>
            <person name="Dore J."/>
            <person name="Kohler A."/>
            <person name="Nagy L.G."/>
            <person name="Floudas D."/>
            <person name="Copeland A."/>
            <person name="Barry K.W."/>
            <person name="Cichocki N."/>
            <person name="Veneault-Fourrey C."/>
            <person name="LaButti K."/>
            <person name="Lindquist E.A."/>
            <person name="Lipzen A."/>
            <person name="Lundell T."/>
            <person name="Morin E."/>
            <person name="Murat C."/>
            <person name="Sun H."/>
            <person name="Tunlid A."/>
            <person name="Henrissat B."/>
            <person name="Grigoriev I.V."/>
            <person name="Hibbett D.S."/>
            <person name="Martin F."/>
            <person name="Nordberg H.P."/>
            <person name="Cantor M.N."/>
            <person name="Hua S.X."/>
        </authorList>
    </citation>
    <scope>NUCLEOTIDE SEQUENCE [LARGE SCALE GENOMIC DNA]</scope>
    <source>
        <strain evidence="3">h7</strain>
    </source>
</reference>
<feature type="compositionally biased region" description="Acidic residues" evidence="1">
    <location>
        <begin position="142"/>
        <end position="168"/>
    </location>
</feature>
<sequence length="586" mass="65212">PLPPPFAPTRPSTRTKNKDARPGAVDMPKPRRTPAEMQAIRDQQTFDQQEKTQKQEQALKAAADIEDEQRQEDFQLAARSNIVKPQVPSFRPPPPTMAKDLEDEIGSAKEPALRPVRATRSETVLSDGMESDDSDKDRYQPEDQEGGDEDEVESKDEVESEDEIESEKEEVVSKKGKKAKKAKPGRREIAAIRTTVPTTGSKSAVEHSKRRERSPSPQPPSKKPKKSNQPPSGLRSGWDSAIKAKSITPAIKSNTEDGDSLVQYGGMVGDDEDDAVERAVVVKGKGSKQGPSHYSSSLKIEEVASSTPRTQREARGGSGKKWKLEHLPKGTSEVFTNQLVPLAKSLAGSLSPWEGLSREQVQELVDKIYGSAQYTVKDAPLDPWGPLLSYRLNNWRNGFGTKAAEALKRYIQVDQAEFFDNRQVIADWGRLQNPLVLYTLALAHLSEWEDVPKPERLSENEKPYGAFILALQAVQHALKAWVTGEYVEPRGSANHFSADNYGDRTERKSDKGRTVNVLVRRATQYMPTVKALTKDHWEAIFEEISNILADNKPKRKRSRSASSRGSEAPEEEEAAQEFVLVSDDDD</sequence>
<feature type="compositionally biased region" description="Basic residues" evidence="1">
    <location>
        <begin position="174"/>
        <end position="184"/>
    </location>
</feature>
<feature type="non-terminal residue" evidence="2">
    <location>
        <position position="586"/>
    </location>
</feature>
<evidence type="ECO:0000313" key="3">
    <source>
        <dbReference type="Proteomes" id="UP000053424"/>
    </source>
</evidence>
<organism evidence="2 3">
    <name type="scientific">Hebeloma cylindrosporum</name>
    <dbReference type="NCBI Taxonomy" id="76867"/>
    <lineage>
        <taxon>Eukaryota</taxon>
        <taxon>Fungi</taxon>
        <taxon>Dikarya</taxon>
        <taxon>Basidiomycota</taxon>
        <taxon>Agaricomycotina</taxon>
        <taxon>Agaricomycetes</taxon>
        <taxon>Agaricomycetidae</taxon>
        <taxon>Agaricales</taxon>
        <taxon>Agaricineae</taxon>
        <taxon>Hymenogastraceae</taxon>
        <taxon>Hebeloma</taxon>
    </lineage>
</organism>
<feature type="compositionally biased region" description="Polar residues" evidence="1">
    <location>
        <begin position="289"/>
        <end position="309"/>
    </location>
</feature>
<evidence type="ECO:0000313" key="2">
    <source>
        <dbReference type="EMBL" id="KIM41344.1"/>
    </source>
</evidence>
<feature type="non-terminal residue" evidence="2">
    <location>
        <position position="1"/>
    </location>
</feature>
<feature type="region of interest" description="Disordered" evidence="1">
    <location>
        <begin position="1"/>
        <end position="270"/>
    </location>
</feature>